<organism evidence="2">
    <name type="scientific">uncultured Cytophagales bacterium</name>
    <dbReference type="NCBI Taxonomy" id="158755"/>
    <lineage>
        <taxon>Bacteria</taxon>
        <taxon>Pseudomonadati</taxon>
        <taxon>Bacteroidota</taxon>
        <taxon>Sphingobacteriia</taxon>
        <taxon>Sphingobacteriales</taxon>
        <taxon>environmental samples</taxon>
    </lineage>
</organism>
<accession>A0A6J4JDI9</accession>
<evidence type="ECO:0000256" key="1">
    <source>
        <dbReference type="SAM" id="MobiDB-lite"/>
    </source>
</evidence>
<dbReference type="EMBL" id="CADCTQ010000276">
    <property type="protein sequence ID" value="CAA9274485.1"/>
    <property type="molecule type" value="Genomic_DNA"/>
</dbReference>
<name>A0A6J4JDI9_9SPHI</name>
<dbReference type="GO" id="GO:0003677">
    <property type="term" value="F:DNA binding"/>
    <property type="evidence" value="ECO:0007669"/>
    <property type="project" value="InterPro"/>
</dbReference>
<dbReference type="PANTHER" id="PTHR33215:SF13">
    <property type="entry name" value="PROTEIN DISTAL ANTENNA"/>
    <property type="match status" value="1"/>
</dbReference>
<dbReference type="InterPro" id="IPR002514">
    <property type="entry name" value="Transposase_8"/>
</dbReference>
<protein>
    <recommendedName>
        <fullName evidence="3">Transposase</fullName>
    </recommendedName>
</protein>
<dbReference type="InterPro" id="IPR051839">
    <property type="entry name" value="RD_transcriptional_regulator"/>
</dbReference>
<dbReference type="InterPro" id="IPR009057">
    <property type="entry name" value="Homeodomain-like_sf"/>
</dbReference>
<gene>
    <name evidence="2" type="ORF">AVDCRST_MAG56-3261</name>
</gene>
<dbReference type="PANTHER" id="PTHR33215">
    <property type="entry name" value="PROTEIN DISTAL ANTENNA"/>
    <property type="match status" value="1"/>
</dbReference>
<evidence type="ECO:0000313" key="2">
    <source>
        <dbReference type="EMBL" id="CAA9274485.1"/>
    </source>
</evidence>
<feature type="region of interest" description="Disordered" evidence="1">
    <location>
        <begin position="89"/>
        <end position="111"/>
    </location>
</feature>
<sequence length="135" mass="15435">MGWEGFLADDAGRMVFPRKSGGAEKHNFSAPNHSYHQTSRIMSIRKNYSKEFKEEAIRLAHQHGNQSQTARDLGVPSSVLGRWMKELKEDPEKAFPGKGHSKEEELRQLQRENQRLKETVEILKKAVGIFSKSSQ</sequence>
<dbReference type="GO" id="GO:0004803">
    <property type="term" value="F:transposase activity"/>
    <property type="evidence" value="ECO:0007669"/>
    <property type="project" value="InterPro"/>
</dbReference>
<dbReference type="AlphaFoldDB" id="A0A6J4JDI9"/>
<evidence type="ECO:0008006" key="3">
    <source>
        <dbReference type="Google" id="ProtNLM"/>
    </source>
</evidence>
<dbReference type="Pfam" id="PF01527">
    <property type="entry name" value="HTH_Tnp_1"/>
    <property type="match status" value="1"/>
</dbReference>
<dbReference type="Gene3D" id="1.10.10.60">
    <property type="entry name" value="Homeodomain-like"/>
    <property type="match status" value="1"/>
</dbReference>
<reference evidence="2" key="1">
    <citation type="submission" date="2020-02" db="EMBL/GenBank/DDBJ databases">
        <authorList>
            <person name="Meier V. D."/>
        </authorList>
    </citation>
    <scope>NUCLEOTIDE SEQUENCE</scope>
    <source>
        <strain evidence="2">AVDCRST_MAG56</strain>
    </source>
</reference>
<dbReference type="GO" id="GO:0006313">
    <property type="term" value="P:DNA transposition"/>
    <property type="evidence" value="ECO:0007669"/>
    <property type="project" value="InterPro"/>
</dbReference>
<proteinExistence type="predicted"/>
<dbReference type="SUPFAM" id="SSF46689">
    <property type="entry name" value="Homeodomain-like"/>
    <property type="match status" value="1"/>
</dbReference>